<keyword evidence="3" id="KW-1185">Reference proteome</keyword>
<reference evidence="2" key="1">
    <citation type="submission" date="2021-03" db="EMBL/GenBank/DDBJ databases">
        <title>novel species isolated from a fishpond in China.</title>
        <authorList>
            <person name="Lu H."/>
            <person name="Cai Z."/>
        </authorList>
    </citation>
    <scope>NUCLEOTIDE SEQUENCE</scope>
    <source>
        <strain evidence="2">JCM 30855</strain>
    </source>
</reference>
<comment type="caution">
    <text evidence="2">The sequence shown here is derived from an EMBL/GenBank/DDBJ whole genome shotgun (WGS) entry which is preliminary data.</text>
</comment>
<dbReference type="Proteomes" id="UP000664654">
    <property type="component" value="Unassembled WGS sequence"/>
</dbReference>
<accession>A0A939IS91</accession>
<dbReference type="RefSeq" id="WP_206575048.1">
    <property type="nucleotide sequence ID" value="NZ_JAFKCV010000012.1"/>
</dbReference>
<gene>
    <name evidence="2" type="ORF">J0A66_17000</name>
</gene>
<evidence type="ECO:0000313" key="2">
    <source>
        <dbReference type="EMBL" id="MBN7826934.1"/>
    </source>
</evidence>
<evidence type="ECO:0000313" key="3">
    <source>
        <dbReference type="Proteomes" id="UP000664654"/>
    </source>
</evidence>
<dbReference type="EMBL" id="JAFKCV010000012">
    <property type="protein sequence ID" value="MBN7826934.1"/>
    <property type="molecule type" value="Genomic_DNA"/>
</dbReference>
<name>A0A939IS91_9ALTE</name>
<protein>
    <submittedName>
        <fullName evidence="2">Uncharacterized protein</fullName>
    </submittedName>
</protein>
<organism evidence="2 3">
    <name type="scientific">Bowmanella dokdonensis</name>
    <dbReference type="NCBI Taxonomy" id="751969"/>
    <lineage>
        <taxon>Bacteria</taxon>
        <taxon>Pseudomonadati</taxon>
        <taxon>Pseudomonadota</taxon>
        <taxon>Gammaproteobacteria</taxon>
        <taxon>Alteromonadales</taxon>
        <taxon>Alteromonadaceae</taxon>
        <taxon>Bowmanella</taxon>
    </lineage>
</organism>
<feature type="region of interest" description="Disordered" evidence="1">
    <location>
        <begin position="1"/>
        <end position="26"/>
    </location>
</feature>
<proteinExistence type="predicted"/>
<dbReference type="AlphaFoldDB" id="A0A939IS91"/>
<evidence type="ECO:0000256" key="1">
    <source>
        <dbReference type="SAM" id="MobiDB-lite"/>
    </source>
</evidence>
<sequence length="51" mass="5440">MKTITVLDEGISETSPPHTCGSAGQGSTLADRIIHHHPFMPRQALADFIPG</sequence>